<protein>
    <submittedName>
        <fullName evidence="1">Uncharacterized protein</fullName>
    </submittedName>
</protein>
<proteinExistence type="predicted"/>
<organism evidence="1 2">
    <name type="scientific">Bodo saltans</name>
    <name type="common">Flagellated protozoan</name>
    <dbReference type="NCBI Taxonomy" id="75058"/>
    <lineage>
        <taxon>Eukaryota</taxon>
        <taxon>Discoba</taxon>
        <taxon>Euglenozoa</taxon>
        <taxon>Kinetoplastea</taxon>
        <taxon>Metakinetoplastina</taxon>
        <taxon>Eubodonida</taxon>
        <taxon>Bodonidae</taxon>
        <taxon>Bodo</taxon>
    </lineage>
</organism>
<accession>A0A0S4JN29</accession>
<dbReference type="AlphaFoldDB" id="A0A0S4JN29"/>
<dbReference type="EMBL" id="CYKH01001941">
    <property type="protein sequence ID" value="CUG91566.1"/>
    <property type="molecule type" value="Genomic_DNA"/>
</dbReference>
<evidence type="ECO:0000313" key="1">
    <source>
        <dbReference type="EMBL" id="CUG91566.1"/>
    </source>
</evidence>
<evidence type="ECO:0000313" key="2">
    <source>
        <dbReference type="Proteomes" id="UP000051952"/>
    </source>
</evidence>
<dbReference type="VEuPathDB" id="TriTrypDB:BSAL_32725"/>
<sequence length="64" mass="6894">MDTSKLRNATETVYRITGGDDDDERLLAAEVELAVVAEVAPGDGWVEALPRVGRYASPKCKMVG</sequence>
<reference evidence="2" key="1">
    <citation type="submission" date="2015-09" db="EMBL/GenBank/DDBJ databases">
        <authorList>
            <consortium name="Pathogen Informatics"/>
        </authorList>
    </citation>
    <scope>NUCLEOTIDE SEQUENCE [LARGE SCALE GENOMIC DNA]</scope>
    <source>
        <strain evidence="2">Lake Konstanz</strain>
    </source>
</reference>
<keyword evidence="2" id="KW-1185">Reference proteome</keyword>
<dbReference type="Proteomes" id="UP000051952">
    <property type="component" value="Unassembled WGS sequence"/>
</dbReference>
<gene>
    <name evidence="1" type="ORF">BSAL_32725</name>
</gene>
<name>A0A0S4JN29_BODSA</name>